<accession>A0A069ZWY3</accession>
<feature type="transmembrane region" description="Helical" evidence="2">
    <location>
        <begin position="29"/>
        <end position="49"/>
    </location>
</feature>
<reference evidence="3 4" key="1">
    <citation type="submission" date="2014-02" db="EMBL/GenBank/DDBJ databases">
        <authorList>
            <person name="Chen C."/>
            <person name="Conrad T.A."/>
            <person name="Zhou Z."/>
            <person name="Lai Z."/>
            <person name="Zhong G."/>
        </authorList>
    </citation>
    <scope>NUCLEOTIDE SEQUENCE [LARGE SCALE GENOMIC DNA]</scope>
    <source>
        <strain evidence="3 4">Nigg3-28</strain>
    </source>
</reference>
<keyword evidence="2" id="KW-0472">Membrane</keyword>
<dbReference type="KEGG" id="cmx:DNC_02070"/>
<feature type="transmembrane region" description="Helical" evidence="2">
    <location>
        <begin position="6"/>
        <end position="22"/>
    </location>
</feature>
<dbReference type="PATRIC" id="fig|83560.10.peg.422"/>
<gene>
    <name evidence="3" type="ORF">BD36_02195</name>
</gene>
<dbReference type="STRING" id="83560.NC80_02050"/>
<dbReference type="RefSeq" id="WP_010230405.1">
    <property type="nucleotide sequence ID" value="NZ_CP007217.1"/>
</dbReference>
<feature type="transmembrane region" description="Helical" evidence="2">
    <location>
        <begin position="55"/>
        <end position="72"/>
    </location>
</feature>
<dbReference type="EMBL" id="CP007217">
    <property type="protein sequence ID" value="AJR10493.1"/>
    <property type="molecule type" value="Genomic_DNA"/>
</dbReference>
<dbReference type="KEGG" id="cmg:NC81_02065"/>
<dbReference type="KEGG" id="cmm:NC80_02050"/>
<evidence type="ECO:0000313" key="3">
    <source>
        <dbReference type="EMBL" id="AJR10493.1"/>
    </source>
</evidence>
<dbReference type="Proteomes" id="UP000260363">
    <property type="component" value="Chromosome"/>
</dbReference>
<dbReference type="GeneID" id="1245768"/>
<feature type="transmembrane region" description="Helical" evidence="2">
    <location>
        <begin position="84"/>
        <end position="105"/>
    </location>
</feature>
<sequence>MLNESLFLLQILFVIGFGAFFATRSVSMLSAWVSLLSIIMNIFVLKQIVLFGFEVTAADVYVIGLFSCLNCAREFWGKEEAKKIIFVSWCNTLAFLLLTQCHLYLVPSSGDVSQLHYEALFSPSLRIVSASIISTMTVQFVDFKVFGWLKRCSQGRVFGLRSAVSVALSQSLDTVIFSFLGLYGLVANLCDVMLFSLLSKGAALLLASPCVALAKVFYNRMNKEETLLSD</sequence>
<feature type="transmembrane region" description="Helical" evidence="2">
    <location>
        <begin position="125"/>
        <end position="146"/>
    </location>
</feature>
<feature type="transmembrane region" description="Helical" evidence="2">
    <location>
        <begin position="158"/>
        <end position="186"/>
    </location>
</feature>
<dbReference type="OMA" id="AFWGVYE"/>
<dbReference type="PANTHER" id="PTHR34300">
    <property type="entry name" value="QUEUOSINE PRECURSOR TRANSPORTER-RELATED"/>
    <property type="match status" value="1"/>
</dbReference>
<dbReference type="Pfam" id="PF02592">
    <property type="entry name" value="Vut_1"/>
    <property type="match status" value="1"/>
</dbReference>
<dbReference type="PANTHER" id="PTHR34300:SF2">
    <property type="entry name" value="QUEUOSINE PRECURSOR TRANSPORTER-RELATED"/>
    <property type="match status" value="1"/>
</dbReference>
<evidence type="ECO:0000256" key="1">
    <source>
        <dbReference type="NCBIfam" id="TIGR00697"/>
    </source>
</evidence>
<dbReference type="NCBIfam" id="TIGR00697">
    <property type="entry name" value="queuosine precursor transporter"/>
    <property type="match status" value="1"/>
</dbReference>
<name>A0A069ZWY3_CHLMR</name>
<dbReference type="InterPro" id="IPR003744">
    <property type="entry name" value="YhhQ"/>
</dbReference>
<feature type="transmembrane region" description="Helical" evidence="2">
    <location>
        <begin position="192"/>
        <end position="214"/>
    </location>
</feature>
<evidence type="ECO:0000313" key="4">
    <source>
        <dbReference type="Proteomes" id="UP000260363"/>
    </source>
</evidence>
<proteinExistence type="predicted"/>
<keyword evidence="2" id="KW-1133">Transmembrane helix</keyword>
<organism evidence="3 4">
    <name type="scientific">Chlamydia muridarum</name>
    <dbReference type="NCBI Taxonomy" id="83560"/>
    <lineage>
        <taxon>Bacteria</taxon>
        <taxon>Pseudomonadati</taxon>
        <taxon>Chlamydiota</taxon>
        <taxon>Chlamydiia</taxon>
        <taxon>Chlamydiales</taxon>
        <taxon>Chlamydiaceae</taxon>
        <taxon>Chlamydia/Chlamydophila group</taxon>
        <taxon>Chlamydia</taxon>
    </lineage>
</organism>
<evidence type="ECO:0000256" key="2">
    <source>
        <dbReference type="SAM" id="Phobius"/>
    </source>
</evidence>
<protein>
    <recommendedName>
        <fullName evidence="1">Queuosine precursor transporter</fullName>
    </recommendedName>
</protein>
<dbReference type="AlphaFoldDB" id="A0A069ZWY3"/>
<keyword evidence="2" id="KW-0812">Transmembrane</keyword>